<dbReference type="CDD" id="cd04276">
    <property type="entry name" value="ZnMc_MMP_like_2"/>
    <property type="match status" value="1"/>
</dbReference>
<dbReference type="InterPro" id="IPR024079">
    <property type="entry name" value="MetalloPept_cat_dom_sf"/>
</dbReference>
<evidence type="ECO:0000256" key="1">
    <source>
        <dbReference type="SAM" id="SignalP"/>
    </source>
</evidence>
<dbReference type="InterPro" id="IPR033413">
    <property type="entry name" value="DUF5117"/>
</dbReference>
<dbReference type="InterPro" id="IPR032534">
    <property type="entry name" value="EcxA_zinc-bd"/>
</dbReference>
<evidence type="ECO:0000313" key="6">
    <source>
        <dbReference type="Proteomes" id="UP000075615"/>
    </source>
</evidence>
<dbReference type="RefSeq" id="WP_068413515.1">
    <property type="nucleotide sequence ID" value="NZ_LRDB01000007.1"/>
</dbReference>
<dbReference type="Pfam" id="PF16313">
    <property type="entry name" value="DUF4953"/>
    <property type="match status" value="1"/>
</dbReference>
<feature type="domain" description="DUF5118" evidence="4">
    <location>
        <begin position="27"/>
        <end position="74"/>
    </location>
</feature>
<evidence type="ECO:0000313" key="5">
    <source>
        <dbReference type="EMBL" id="KYG80726.1"/>
    </source>
</evidence>
<evidence type="ECO:0000259" key="4">
    <source>
        <dbReference type="Pfam" id="PF17162"/>
    </source>
</evidence>
<dbReference type="AlphaFoldDB" id="A0A150XPS7"/>
<sequence length="811" mass="89850">MLKKTLLFSFLMVLSLQTFAQKTPVEKTIAEITKDAIKKEGFFNYYWDEDAGKVYLEIKKFDEEFLYINSLSAGIGSNDIGLDRGKLGGTSVVEFRRVGSKILLVEPNYSYRAVSNNADEVEAVKQAFAESVLQGFKVEAEENGVVLIDITPMILTDSYGVANTLNRSRQGTFRFDASRSAIYPPMLKNFPKNSEFEATITLVGSATGGALRSVTPSSDAVTVRMHYSFVELPDAGYKPRKLDPRSGFFGTSYMDYATPIQEDIRKRFINRHRLAKKDPNAKVSEAVEPIIYYVDRGAPEPIKSALIEGGQWWNQAFEAAGYKNAFQVREMPADADPMDVRYNLVQWVHRSTRGWSYGSSVSDPRTGEIIKGHVSLGSLRVRQDFLIAQGLINPYENGTTPDPIMLKLAIARLRQLSAHEIGHTIGLSHSYASSADGDASVMDYPHPQIGLKNGKITLDAPYDIGIGEWDKVAVTYGYQDFPKGTDEDKALNDIIEKGLKEGLHFLTDSDSRSPGSAHPFSHLWDNGKSPVDELNRLMEVRTIALKNFSEQNIPMGAPMTTLEEVFVPVYMLHRYQLEAASKVIGGAYYNYKLRGDSQPLQQTVPVGEQKAALASLMNVLKPENLEVPEHILKIIPPRTPGYGRSRETFNVRTGVLFDPVSPGEAVAATTMSFLFNSQRATRLVQQKAMDSNQVGLQDVINAMANLAFDANYSGYRAELQKVIADSFISELMSLSMSSQASVSTQAEAMAALRNFSKKLASGNDTFQNELAFRLARFLENPKEVAPTTSLTPPDGSPIGMDAQFWCTFEGN</sequence>
<name>A0A150XPS7_9BACT</name>
<dbReference type="Pfam" id="PF17162">
    <property type="entry name" value="DUF5118"/>
    <property type="match status" value="1"/>
</dbReference>
<reference evidence="5 6" key="1">
    <citation type="submission" date="2016-01" db="EMBL/GenBank/DDBJ databases">
        <title>Genome sequencing of Roseivirga echinicomitans KMM 6058.</title>
        <authorList>
            <person name="Selvaratnam C."/>
            <person name="Thevarajoo S."/>
            <person name="Goh K.M."/>
            <person name="Ee R."/>
            <person name="Chan K.-G."/>
            <person name="Chong C.S."/>
        </authorList>
    </citation>
    <scope>NUCLEOTIDE SEQUENCE [LARGE SCALE GENOMIC DNA]</scope>
    <source>
        <strain evidence="5 6">KMM 6058</strain>
    </source>
</reference>
<dbReference type="SUPFAM" id="SSF55486">
    <property type="entry name" value="Metalloproteases ('zincins'), catalytic domain"/>
    <property type="match status" value="1"/>
</dbReference>
<gene>
    <name evidence="5" type="ORF">AWN68_16595</name>
</gene>
<dbReference type="PANTHER" id="PTHR38478:SF1">
    <property type="entry name" value="ZINC DEPENDENT METALLOPROTEASE DOMAIN LIPOPROTEIN"/>
    <property type="match status" value="1"/>
</dbReference>
<feature type="chain" id="PRO_5007575051" evidence="1">
    <location>
        <begin position="21"/>
        <end position="811"/>
    </location>
</feature>
<evidence type="ECO:0000259" key="3">
    <source>
        <dbReference type="Pfam" id="PF17148"/>
    </source>
</evidence>
<dbReference type="InterPro" id="IPR034032">
    <property type="entry name" value="Zn_MMP-like_bac"/>
</dbReference>
<feature type="domain" description="DUF5117" evidence="3">
    <location>
        <begin position="85"/>
        <end position="277"/>
    </location>
</feature>
<evidence type="ECO:0000259" key="2">
    <source>
        <dbReference type="Pfam" id="PF16313"/>
    </source>
</evidence>
<protein>
    <submittedName>
        <fullName evidence="5">Peptidase</fullName>
    </submittedName>
</protein>
<dbReference type="GO" id="GO:0008237">
    <property type="term" value="F:metallopeptidase activity"/>
    <property type="evidence" value="ECO:0007669"/>
    <property type="project" value="InterPro"/>
</dbReference>
<keyword evidence="6" id="KW-1185">Reference proteome</keyword>
<dbReference type="InterPro" id="IPR033428">
    <property type="entry name" value="DUF5118"/>
</dbReference>
<feature type="signal peptide" evidence="1">
    <location>
        <begin position="1"/>
        <end position="20"/>
    </location>
</feature>
<dbReference type="Gene3D" id="3.40.390.10">
    <property type="entry name" value="Collagenase (Catalytic Domain)"/>
    <property type="match status" value="1"/>
</dbReference>
<dbReference type="OrthoDB" id="9776599at2"/>
<dbReference type="Proteomes" id="UP000075615">
    <property type="component" value="Unassembled WGS sequence"/>
</dbReference>
<accession>A0A150XPS7</accession>
<keyword evidence="1" id="KW-0732">Signal</keyword>
<dbReference type="EMBL" id="LRDB01000007">
    <property type="protein sequence ID" value="KYG80726.1"/>
    <property type="molecule type" value="Genomic_DNA"/>
</dbReference>
<dbReference type="Pfam" id="PF17148">
    <property type="entry name" value="DUF5117"/>
    <property type="match status" value="1"/>
</dbReference>
<dbReference type="PANTHER" id="PTHR38478">
    <property type="entry name" value="PEPTIDASE M1A AND M12B"/>
    <property type="match status" value="1"/>
</dbReference>
<dbReference type="STRING" id="296218.AWN68_16595"/>
<comment type="caution">
    <text evidence="5">The sequence shown here is derived from an EMBL/GenBank/DDBJ whole genome shotgun (WGS) entry which is preliminary data.</text>
</comment>
<proteinExistence type="predicted"/>
<organism evidence="5 6">
    <name type="scientific">Roseivirga echinicomitans</name>
    <dbReference type="NCBI Taxonomy" id="296218"/>
    <lineage>
        <taxon>Bacteria</taxon>
        <taxon>Pseudomonadati</taxon>
        <taxon>Bacteroidota</taxon>
        <taxon>Cytophagia</taxon>
        <taxon>Cytophagales</taxon>
        <taxon>Roseivirgaceae</taxon>
        <taxon>Roseivirga</taxon>
    </lineage>
</organism>
<feature type="domain" description="EcxA zinc-binding" evidence="2">
    <location>
        <begin position="404"/>
        <end position="710"/>
    </location>
</feature>